<dbReference type="SMART" id="SM00388">
    <property type="entry name" value="HisKA"/>
    <property type="match status" value="1"/>
</dbReference>
<accession>A0A2D0N281</accession>
<dbReference type="Gene3D" id="3.40.50.2300">
    <property type="match status" value="1"/>
</dbReference>
<evidence type="ECO:0000256" key="13">
    <source>
        <dbReference type="SAM" id="Phobius"/>
    </source>
</evidence>
<evidence type="ECO:0000256" key="1">
    <source>
        <dbReference type="ARBA" id="ARBA00000085"/>
    </source>
</evidence>
<dbReference type="AlphaFoldDB" id="A0A2D0N281"/>
<dbReference type="Pfam" id="PF07695">
    <property type="entry name" value="7TMR-DISM_7TM"/>
    <property type="match status" value="1"/>
</dbReference>
<dbReference type="InterPro" id="IPR036890">
    <property type="entry name" value="HATPase_C_sf"/>
</dbReference>
<dbReference type="CDD" id="cd16922">
    <property type="entry name" value="HATPase_EvgS-ArcB-TorS-like"/>
    <property type="match status" value="1"/>
</dbReference>
<dbReference type="SUPFAM" id="SSF47384">
    <property type="entry name" value="Homodimeric domain of signal transducing histidine kinase"/>
    <property type="match status" value="1"/>
</dbReference>
<feature type="domain" description="Response regulatory" evidence="16">
    <location>
        <begin position="684"/>
        <end position="799"/>
    </location>
</feature>
<dbReference type="InterPro" id="IPR036097">
    <property type="entry name" value="HisK_dim/P_sf"/>
</dbReference>
<dbReference type="InterPro" id="IPR003661">
    <property type="entry name" value="HisK_dim/P_dom"/>
</dbReference>
<dbReference type="EMBL" id="PDUD01000038">
    <property type="protein sequence ID" value="PHN02614.1"/>
    <property type="molecule type" value="Genomic_DNA"/>
</dbReference>
<feature type="transmembrane region" description="Helical" evidence="13">
    <location>
        <begin position="314"/>
        <end position="334"/>
    </location>
</feature>
<dbReference type="InterPro" id="IPR011006">
    <property type="entry name" value="CheY-like_superfamily"/>
</dbReference>
<feature type="transmembrane region" description="Helical" evidence="13">
    <location>
        <begin position="282"/>
        <end position="302"/>
    </location>
</feature>
<keyword evidence="6" id="KW-0418">Kinase</keyword>
<dbReference type="Gene3D" id="3.30.565.10">
    <property type="entry name" value="Histidine kinase-like ATPase, C-terminal domain"/>
    <property type="match status" value="1"/>
</dbReference>
<dbReference type="Gene3D" id="1.10.287.130">
    <property type="match status" value="1"/>
</dbReference>
<evidence type="ECO:0000256" key="6">
    <source>
        <dbReference type="ARBA" id="ARBA00022777"/>
    </source>
</evidence>
<evidence type="ECO:0000256" key="11">
    <source>
        <dbReference type="ARBA" id="ARBA00023163"/>
    </source>
</evidence>
<keyword evidence="5" id="KW-0547">Nucleotide-binding</keyword>
<evidence type="ECO:0000256" key="4">
    <source>
        <dbReference type="ARBA" id="ARBA00022679"/>
    </source>
</evidence>
<keyword evidence="3 12" id="KW-0597">Phosphoprotein</keyword>
<dbReference type="SUPFAM" id="SSF46689">
    <property type="entry name" value="Homeodomain-like"/>
    <property type="match status" value="1"/>
</dbReference>
<dbReference type="PANTHER" id="PTHR43547:SF2">
    <property type="entry name" value="HYBRID SIGNAL TRANSDUCTION HISTIDINE KINASE C"/>
    <property type="match status" value="1"/>
</dbReference>
<feature type="transmembrane region" description="Helical" evidence="13">
    <location>
        <begin position="186"/>
        <end position="204"/>
    </location>
</feature>
<sequence length="938" mass="107518">MLFRLTLVLTLWAQLVRSEVYPVLHPDPQLISNEVWVMPEDKQPLSPAQVTGRDDFVPLSAFRDSLRGQEYYWLKFDITNQVPDRRLEEWVLRLTISISRAEVFVLDGQSVVDTFLTGFFIPVEQRDFAPILKANLVKFDLPPGSSRTMLIRLRSDRSSVPPDPELRLESAVSFFHALQQKKQSNALFLGFCLMMLIYTLILNVYSGDRTYAHYAVYLVSIGIYVAYANGDIHDLVIPTLIPDHPEYVYLVKLSLYGALVGYMSFFRSFLDLQQLLPFWDRFFRLLSWLALPVLLLDLYLIISTDFSYLVSDRVTLPYIFAFVGTSLVFTFFLYRTRDRKGYFVVAGLIFMGLGILITAIDRLQNVDFSIRSFEIGATFELVVFSIGLAYRQAVIRREKQRAQFELEKSQLIQEQEHAEVERQRELHHLKSELYTNITHELRTPLTVIKGMSDQIRGHEREKELINRNIHSLLRLVNHVMDLSHLEAGKMELQLVQADVIHFARYLSESFDSSAESKNIDLIFQTIPDQLLMDFDSEKLQQIIYNLLSNAIKFTPEGGSIQFSISTREQEADNWLVLKVADTGRGIPRDELPHIFDRFYQSQIHYHQQYGGSGIGLALTKQLVHLMDGRIEVTSTPGKGTTFRVILPIRREAARETPDRIDLSGKATAVTPEINRAKGREELPQILIVEDNKDVITYLQTCLEGRYQITKASNGKKGLELALSSIPDLIISDVMMPEMNGYDLCQQLKSDHRSSHIPIIILTAKADREFRLDGLNRGADVYLTKPFDEQELLIRIEQLLESRKNLQQHFLRSGLLDQVQSPAEENEEALFLSRLKGTVMEQIDNTELNVQDLAAAVHLGHSQLYRKLKALTGLTPLQFLKKIRLDRASGLLSTEGLSVAEVAYAVGFSDPNYFSRAFQQYFGHPPREHSRHLRRNGLP</sequence>
<dbReference type="FunFam" id="3.30.565.10:FF:000037">
    <property type="entry name" value="Hybrid sensor histidine kinase/response regulator"/>
    <property type="match status" value="1"/>
</dbReference>
<keyword evidence="8" id="KW-0902">Two-component regulatory system</keyword>
<dbReference type="EC" id="2.7.13.3" evidence="2"/>
<evidence type="ECO:0000256" key="12">
    <source>
        <dbReference type="PROSITE-ProRule" id="PRU00169"/>
    </source>
</evidence>
<dbReference type="GO" id="GO:0003700">
    <property type="term" value="F:DNA-binding transcription factor activity"/>
    <property type="evidence" value="ECO:0007669"/>
    <property type="project" value="InterPro"/>
</dbReference>
<dbReference type="InterPro" id="IPR004358">
    <property type="entry name" value="Sig_transdc_His_kin-like_C"/>
</dbReference>
<dbReference type="Gene3D" id="1.10.10.60">
    <property type="entry name" value="Homeodomain-like"/>
    <property type="match status" value="2"/>
</dbReference>
<evidence type="ECO:0000313" key="17">
    <source>
        <dbReference type="EMBL" id="PHN02614.1"/>
    </source>
</evidence>
<evidence type="ECO:0000256" key="2">
    <source>
        <dbReference type="ARBA" id="ARBA00012438"/>
    </source>
</evidence>
<dbReference type="Pfam" id="PF02518">
    <property type="entry name" value="HATPase_c"/>
    <property type="match status" value="1"/>
</dbReference>
<evidence type="ECO:0000259" key="15">
    <source>
        <dbReference type="PROSITE" id="PS50109"/>
    </source>
</evidence>
<dbReference type="SMART" id="SM00448">
    <property type="entry name" value="REC"/>
    <property type="match status" value="1"/>
</dbReference>
<dbReference type="InterPro" id="IPR009057">
    <property type="entry name" value="Homeodomain-like_sf"/>
</dbReference>
<dbReference type="SUPFAM" id="SSF55874">
    <property type="entry name" value="ATPase domain of HSP90 chaperone/DNA topoisomerase II/histidine kinase"/>
    <property type="match status" value="1"/>
</dbReference>
<evidence type="ECO:0000259" key="16">
    <source>
        <dbReference type="PROSITE" id="PS50110"/>
    </source>
</evidence>
<dbReference type="PRINTS" id="PR00344">
    <property type="entry name" value="BCTRLSENSOR"/>
</dbReference>
<dbReference type="InterPro" id="IPR001789">
    <property type="entry name" value="Sig_transdc_resp-reg_receiver"/>
</dbReference>
<dbReference type="GO" id="GO:0005524">
    <property type="term" value="F:ATP binding"/>
    <property type="evidence" value="ECO:0007669"/>
    <property type="project" value="UniProtKB-KW"/>
</dbReference>
<dbReference type="PROSITE" id="PS50110">
    <property type="entry name" value="RESPONSE_REGULATORY"/>
    <property type="match status" value="1"/>
</dbReference>
<reference evidence="17 18" key="1">
    <citation type="submission" date="2017-10" db="EMBL/GenBank/DDBJ databases">
        <title>The draft genome sequence of Lewinella nigricans NBRC 102662.</title>
        <authorList>
            <person name="Wang K."/>
        </authorList>
    </citation>
    <scope>NUCLEOTIDE SEQUENCE [LARGE SCALE GENOMIC DNA]</scope>
    <source>
        <strain evidence="17 18">NBRC 102662</strain>
    </source>
</reference>
<gene>
    <name evidence="17" type="ORF">CRP01_30945</name>
</gene>
<keyword evidence="13" id="KW-0812">Transmembrane</keyword>
<dbReference type="PROSITE" id="PS01124">
    <property type="entry name" value="HTH_ARAC_FAMILY_2"/>
    <property type="match status" value="1"/>
</dbReference>
<comment type="caution">
    <text evidence="17">The sequence shown here is derived from an EMBL/GenBank/DDBJ whole genome shotgun (WGS) entry which is preliminary data.</text>
</comment>
<dbReference type="InterPro" id="IPR003594">
    <property type="entry name" value="HATPase_dom"/>
</dbReference>
<feature type="transmembrane region" description="Helical" evidence="13">
    <location>
        <begin position="341"/>
        <end position="360"/>
    </location>
</feature>
<comment type="catalytic activity">
    <reaction evidence="1">
        <text>ATP + protein L-histidine = ADP + protein N-phospho-L-histidine.</text>
        <dbReference type="EC" id="2.7.13.3"/>
    </reaction>
</comment>
<keyword evidence="7" id="KW-0067">ATP-binding</keyword>
<dbReference type="Pfam" id="PF00072">
    <property type="entry name" value="Response_reg"/>
    <property type="match status" value="1"/>
</dbReference>
<dbReference type="InterPro" id="IPR011623">
    <property type="entry name" value="7TMR_DISM_rcpt_extracell_dom1"/>
</dbReference>
<evidence type="ECO:0000256" key="9">
    <source>
        <dbReference type="ARBA" id="ARBA00023015"/>
    </source>
</evidence>
<keyword evidence="9" id="KW-0805">Transcription regulation</keyword>
<evidence type="ECO:0000259" key="14">
    <source>
        <dbReference type="PROSITE" id="PS01124"/>
    </source>
</evidence>
<keyword evidence="11" id="KW-0804">Transcription</keyword>
<evidence type="ECO:0000256" key="10">
    <source>
        <dbReference type="ARBA" id="ARBA00023125"/>
    </source>
</evidence>
<keyword evidence="10" id="KW-0238">DNA-binding</keyword>
<dbReference type="InterPro" id="IPR018062">
    <property type="entry name" value="HTH_AraC-typ_CS"/>
</dbReference>
<evidence type="ECO:0000313" key="18">
    <source>
        <dbReference type="Proteomes" id="UP000223913"/>
    </source>
</evidence>
<keyword evidence="18" id="KW-1185">Reference proteome</keyword>
<dbReference type="Proteomes" id="UP000223913">
    <property type="component" value="Unassembled WGS sequence"/>
</dbReference>
<protein>
    <recommendedName>
        <fullName evidence="2">histidine kinase</fullName>
        <ecNumber evidence="2">2.7.13.3</ecNumber>
    </recommendedName>
</protein>
<dbReference type="SMART" id="SM00342">
    <property type="entry name" value="HTH_ARAC"/>
    <property type="match status" value="1"/>
</dbReference>
<dbReference type="GO" id="GO:0043565">
    <property type="term" value="F:sequence-specific DNA binding"/>
    <property type="evidence" value="ECO:0007669"/>
    <property type="project" value="InterPro"/>
</dbReference>
<feature type="domain" description="HTH araC/xylS-type" evidence="14">
    <location>
        <begin position="832"/>
        <end position="931"/>
    </location>
</feature>
<keyword evidence="4" id="KW-0808">Transferase</keyword>
<dbReference type="SUPFAM" id="SSF52172">
    <property type="entry name" value="CheY-like"/>
    <property type="match status" value="1"/>
</dbReference>
<evidence type="ECO:0000256" key="7">
    <source>
        <dbReference type="ARBA" id="ARBA00022840"/>
    </source>
</evidence>
<dbReference type="CDD" id="cd00082">
    <property type="entry name" value="HisKA"/>
    <property type="match status" value="1"/>
</dbReference>
<dbReference type="InterPro" id="IPR018060">
    <property type="entry name" value="HTH_AraC"/>
</dbReference>
<feature type="transmembrane region" description="Helical" evidence="13">
    <location>
        <begin position="211"/>
        <end position="227"/>
    </location>
</feature>
<evidence type="ECO:0000256" key="5">
    <source>
        <dbReference type="ARBA" id="ARBA00022741"/>
    </source>
</evidence>
<dbReference type="InterPro" id="IPR005467">
    <property type="entry name" value="His_kinase_dom"/>
</dbReference>
<dbReference type="PANTHER" id="PTHR43547">
    <property type="entry name" value="TWO-COMPONENT HISTIDINE KINASE"/>
    <property type="match status" value="1"/>
</dbReference>
<dbReference type="CDD" id="cd17574">
    <property type="entry name" value="REC_OmpR"/>
    <property type="match status" value="1"/>
</dbReference>
<dbReference type="Gene3D" id="2.60.40.2380">
    <property type="match status" value="1"/>
</dbReference>
<dbReference type="PROSITE" id="PS50109">
    <property type="entry name" value="HIS_KIN"/>
    <property type="match status" value="1"/>
</dbReference>
<dbReference type="InterPro" id="IPR011622">
    <property type="entry name" value="7TMR_DISM_rcpt_extracell_dom2"/>
</dbReference>
<dbReference type="PROSITE" id="PS00041">
    <property type="entry name" value="HTH_ARAC_FAMILY_1"/>
    <property type="match status" value="1"/>
</dbReference>
<dbReference type="Pfam" id="PF00512">
    <property type="entry name" value="HisKA"/>
    <property type="match status" value="1"/>
</dbReference>
<keyword evidence="13" id="KW-0472">Membrane</keyword>
<evidence type="ECO:0000256" key="8">
    <source>
        <dbReference type="ARBA" id="ARBA00023012"/>
    </source>
</evidence>
<dbReference type="GO" id="GO:0000155">
    <property type="term" value="F:phosphorelay sensor kinase activity"/>
    <property type="evidence" value="ECO:0007669"/>
    <property type="project" value="InterPro"/>
</dbReference>
<feature type="transmembrane region" description="Helical" evidence="13">
    <location>
        <begin position="247"/>
        <end position="270"/>
    </location>
</feature>
<organism evidence="17 18">
    <name type="scientific">Flavilitoribacter nigricans (strain ATCC 23147 / DSM 23189 / NBRC 102662 / NCIMB 1420 / SS-2)</name>
    <name type="common">Lewinella nigricans</name>
    <dbReference type="NCBI Taxonomy" id="1122177"/>
    <lineage>
        <taxon>Bacteria</taxon>
        <taxon>Pseudomonadati</taxon>
        <taxon>Bacteroidota</taxon>
        <taxon>Saprospiria</taxon>
        <taxon>Saprospirales</taxon>
        <taxon>Lewinellaceae</taxon>
        <taxon>Flavilitoribacter</taxon>
    </lineage>
</organism>
<proteinExistence type="predicted"/>
<feature type="domain" description="Histidine kinase" evidence="15">
    <location>
        <begin position="436"/>
        <end position="650"/>
    </location>
</feature>
<keyword evidence="13" id="KW-1133">Transmembrane helix</keyword>
<feature type="modified residue" description="4-aspartylphosphate" evidence="12">
    <location>
        <position position="732"/>
    </location>
</feature>
<name>A0A2D0N281_FLAN2</name>
<dbReference type="SMART" id="SM00387">
    <property type="entry name" value="HATPase_c"/>
    <property type="match status" value="1"/>
</dbReference>
<evidence type="ECO:0000256" key="3">
    <source>
        <dbReference type="ARBA" id="ARBA00022553"/>
    </source>
</evidence>
<dbReference type="Pfam" id="PF12833">
    <property type="entry name" value="HTH_18"/>
    <property type="match status" value="1"/>
</dbReference>
<dbReference type="Pfam" id="PF07696">
    <property type="entry name" value="7TMR-DISMED2"/>
    <property type="match status" value="1"/>
</dbReference>